<dbReference type="GO" id="GO:0005975">
    <property type="term" value="P:carbohydrate metabolic process"/>
    <property type="evidence" value="ECO:0007669"/>
    <property type="project" value="UniProtKB-ARBA"/>
</dbReference>
<evidence type="ECO:0000256" key="2">
    <source>
        <dbReference type="SAM" id="Phobius"/>
    </source>
</evidence>
<evidence type="ECO:0000313" key="3">
    <source>
        <dbReference type="EMBL" id="CAA9261792.1"/>
    </source>
</evidence>
<dbReference type="AlphaFoldDB" id="A0A6J4IX69"/>
<dbReference type="InterPro" id="IPR013783">
    <property type="entry name" value="Ig-like_fold"/>
</dbReference>
<dbReference type="Gene3D" id="2.60.40.10">
    <property type="entry name" value="Immunoglobulins"/>
    <property type="match status" value="1"/>
</dbReference>
<gene>
    <name evidence="3" type="ORF">AVDCRST_MAG10-2788</name>
</gene>
<reference evidence="3" key="1">
    <citation type="submission" date="2020-02" db="EMBL/GenBank/DDBJ databases">
        <authorList>
            <person name="Meier V. D."/>
        </authorList>
    </citation>
    <scope>NUCLEOTIDE SEQUENCE</scope>
    <source>
        <strain evidence="3">AVDCRST_MAG10</strain>
    </source>
</reference>
<protein>
    <recommendedName>
        <fullName evidence="4">Abnormal spindle-like microcephaly-associated protein ASH domain-containing protein</fullName>
    </recommendedName>
</protein>
<proteinExistence type="predicted"/>
<name>A0A6J4IX69_9ACTN</name>
<dbReference type="EMBL" id="CADCTB010000172">
    <property type="protein sequence ID" value="CAA9261792.1"/>
    <property type="molecule type" value="Genomic_DNA"/>
</dbReference>
<keyword evidence="2" id="KW-1133">Transmembrane helix</keyword>
<evidence type="ECO:0008006" key="4">
    <source>
        <dbReference type="Google" id="ProtNLM"/>
    </source>
</evidence>
<feature type="compositionally biased region" description="Low complexity" evidence="1">
    <location>
        <begin position="69"/>
        <end position="79"/>
    </location>
</feature>
<sequence>MSENKRSFFATVPGLVTGLAGLLTGIVGLVTVLIQLNVIGGDDSNGSTAVNAGGPVTTSPAGGGGAGGTTPTTEGGTFTVSPSPLNFGPADPKEKTLTVKNTSSTARLSVQTPRVIGKDAERFSASSDCSGSLAPNLSCNVRVTFAPSGPLRTYEATVQIQATGAPRGAEVKVTASTLLG</sequence>
<feature type="transmembrane region" description="Helical" evidence="2">
    <location>
        <begin position="12"/>
        <end position="34"/>
    </location>
</feature>
<keyword evidence="2" id="KW-0472">Membrane</keyword>
<accession>A0A6J4IX69</accession>
<evidence type="ECO:0000256" key="1">
    <source>
        <dbReference type="SAM" id="MobiDB-lite"/>
    </source>
</evidence>
<keyword evidence="2" id="KW-0812">Transmembrane</keyword>
<feature type="region of interest" description="Disordered" evidence="1">
    <location>
        <begin position="50"/>
        <end position="95"/>
    </location>
</feature>
<organism evidence="3">
    <name type="scientific">uncultured Acidimicrobiales bacterium</name>
    <dbReference type="NCBI Taxonomy" id="310071"/>
    <lineage>
        <taxon>Bacteria</taxon>
        <taxon>Bacillati</taxon>
        <taxon>Actinomycetota</taxon>
        <taxon>Acidimicrobiia</taxon>
        <taxon>Acidimicrobiales</taxon>
        <taxon>environmental samples</taxon>
    </lineage>
</organism>